<reference evidence="1 2" key="1">
    <citation type="journal article" date="2020" name="ISME J.">
        <title>Uncovering the hidden diversity of litter-decomposition mechanisms in mushroom-forming fungi.</title>
        <authorList>
            <person name="Floudas D."/>
            <person name="Bentzer J."/>
            <person name="Ahren D."/>
            <person name="Johansson T."/>
            <person name="Persson P."/>
            <person name="Tunlid A."/>
        </authorList>
    </citation>
    <scope>NUCLEOTIDE SEQUENCE [LARGE SCALE GENOMIC DNA]</scope>
    <source>
        <strain evidence="1 2">CBS 291.85</strain>
    </source>
</reference>
<comment type="caution">
    <text evidence="1">The sequence shown here is derived from an EMBL/GenBank/DDBJ whole genome shotgun (WGS) entry which is preliminary data.</text>
</comment>
<dbReference type="AlphaFoldDB" id="A0A8H5GW30"/>
<name>A0A8H5GW30_9AGAR</name>
<dbReference type="EMBL" id="JAACJM010000006">
    <property type="protein sequence ID" value="KAF5372118.1"/>
    <property type="molecule type" value="Genomic_DNA"/>
</dbReference>
<evidence type="ECO:0000313" key="2">
    <source>
        <dbReference type="Proteomes" id="UP000559256"/>
    </source>
</evidence>
<keyword evidence="2" id="KW-1185">Reference proteome</keyword>
<gene>
    <name evidence="1" type="ORF">D9758_005011</name>
</gene>
<dbReference type="Proteomes" id="UP000559256">
    <property type="component" value="Unassembled WGS sequence"/>
</dbReference>
<proteinExistence type="predicted"/>
<sequence>MYIPNVAVATHRVIWSWWNWASGNPKEESDDSIDEDPVGRAPASALIVVEDVQGSVLGEWGWGTRGKESDRKKARERGEEREKDEANVFILYICMDPSV</sequence>
<organism evidence="1 2">
    <name type="scientific">Tetrapyrgos nigripes</name>
    <dbReference type="NCBI Taxonomy" id="182062"/>
    <lineage>
        <taxon>Eukaryota</taxon>
        <taxon>Fungi</taxon>
        <taxon>Dikarya</taxon>
        <taxon>Basidiomycota</taxon>
        <taxon>Agaricomycotina</taxon>
        <taxon>Agaricomycetes</taxon>
        <taxon>Agaricomycetidae</taxon>
        <taxon>Agaricales</taxon>
        <taxon>Marasmiineae</taxon>
        <taxon>Marasmiaceae</taxon>
        <taxon>Tetrapyrgos</taxon>
    </lineage>
</organism>
<protein>
    <submittedName>
        <fullName evidence="1">Uncharacterized protein</fullName>
    </submittedName>
</protein>
<accession>A0A8H5GW30</accession>
<evidence type="ECO:0000313" key="1">
    <source>
        <dbReference type="EMBL" id="KAF5372118.1"/>
    </source>
</evidence>